<proteinExistence type="predicted"/>
<dbReference type="OrthoDB" id="2313863at2"/>
<reference evidence="1 2" key="1">
    <citation type="submission" date="2018-06" db="EMBL/GenBank/DDBJ databases">
        <authorList>
            <consortium name="Pathogen Informatics"/>
            <person name="Doyle S."/>
        </authorList>
    </citation>
    <scope>NUCLEOTIDE SEQUENCE [LARGE SCALE GENOMIC DNA]</scope>
    <source>
        <strain evidence="1 2">NCTC12360</strain>
    </source>
</reference>
<gene>
    <name evidence="1" type="ORF">NCTC12360_03359</name>
</gene>
<sequence length="218" mass="24000">MTGLLVKDFKLMATQKNFFLVILLIAIGMISFTEDVSFPLGFLTFVLSLFTLSTISYDEFDNGYAFLFTLPITRVGYVLEKYCLGFLLGFSSWLLATFLGLIATVVRDTTSLTEIWQIAAMILPVMIIIQSLMIPFQLKFGGEKGRIAIIAAVGLLVVAGVVIVKGAKLFFNVDLIAQLNTLPIVSIGMLFLIALVIALLLLALSVRISISIMKKKQF</sequence>
<name>A0A376H4F3_ENTGA</name>
<dbReference type="Pfam" id="PF13346">
    <property type="entry name" value="ABC2_membrane_5"/>
    <property type="match status" value="1"/>
</dbReference>
<keyword evidence="2" id="KW-1185">Reference proteome</keyword>
<accession>A0A376H4F3</accession>
<organism evidence="1 2">
    <name type="scientific">Enterococcus gallinarum</name>
    <dbReference type="NCBI Taxonomy" id="1353"/>
    <lineage>
        <taxon>Bacteria</taxon>
        <taxon>Bacillati</taxon>
        <taxon>Bacillota</taxon>
        <taxon>Bacilli</taxon>
        <taxon>Lactobacillales</taxon>
        <taxon>Enterococcaceae</taxon>
        <taxon>Enterococcus</taxon>
    </lineage>
</organism>
<dbReference type="Proteomes" id="UP000254807">
    <property type="component" value="Unassembled WGS sequence"/>
</dbReference>
<dbReference type="AlphaFoldDB" id="A0A376H4F3"/>
<dbReference type="InterPro" id="IPR025699">
    <property type="entry name" value="ABC2_memb-like"/>
</dbReference>
<evidence type="ECO:0000313" key="1">
    <source>
        <dbReference type="EMBL" id="STD84812.1"/>
    </source>
</evidence>
<dbReference type="RefSeq" id="WP_060813789.1">
    <property type="nucleotide sequence ID" value="NZ_JBHULA010000035.1"/>
</dbReference>
<protein>
    <submittedName>
        <fullName evidence="1">Uncharacterized protein</fullName>
    </submittedName>
</protein>
<evidence type="ECO:0000313" key="2">
    <source>
        <dbReference type="Proteomes" id="UP000254807"/>
    </source>
</evidence>
<dbReference type="EMBL" id="UFYW01000001">
    <property type="protein sequence ID" value="STD84812.1"/>
    <property type="molecule type" value="Genomic_DNA"/>
</dbReference>